<gene>
    <name evidence="9" type="ORF">ACFSM5_19195</name>
</gene>
<feature type="transmembrane region" description="Helical" evidence="7">
    <location>
        <begin position="303"/>
        <end position="318"/>
    </location>
</feature>
<dbReference type="EMBL" id="JBHUIP010000014">
    <property type="protein sequence ID" value="MFD2265039.1"/>
    <property type="molecule type" value="Genomic_DNA"/>
</dbReference>
<comment type="caution">
    <text evidence="9">The sequence shown here is derived from an EMBL/GenBank/DDBJ whole genome shotgun (WGS) entry which is preliminary data.</text>
</comment>
<dbReference type="PANTHER" id="PTHR30489:SF0">
    <property type="entry name" value="LIPOPROTEIN-RELEASING SYSTEM TRANSMEMBRANE PROTEIN LOLE"/>
    <property type="match status" value="1"/>
</dbReference>
<dbReference type="PANTHER" id="PTHR30489">
    <property type="entry name" value="LIPOPROTEIN-RELEASING SYSTEM TRANSMEMBRANE PROTEIN LOLE"/>
    <property type="match status" value="1"/>
</dbReference>
<evidence type="ECO:0000313" key="9">
    <source>
        <dbReference type="EMBL" id="MFD2265039.1"/>
    </source>
</evidence>
<evidence type="ECO:0000256" key="1">
    <source>
        <dbReference type="ARBA" id="ARBA00004651"/>
    </source>
</evidence>
<evidence type="ECO:0000256" key="7">
    <source>
        <dbReference type="SAM" id="Phobius"/>
    </source>
</evidence>
<feature type="transmembrane region" description="Helical" evidence="7">
    <location>
        <begin position="20"/>
        <end position="42"/>
    </location>
</feature>
<feature type="transmembrane region" description="Helical" evidence="7">
    <location>
        <begin position="368"/>
        <end position="388"/>
    </location>
</feature>
<comment type="subcellular location">
    <subcellularLocation>
        <location evidence="1">Cell membrane</location>
        <topology evidence="1">Multi-pass membrane protein</topology>
    </subcellularLocation>
</comment>
<keyword evidence="5 7" id="KW-1133">Transmembrane helix</keyword>
<feature type="domain" description="ABC3 transporter permease C-terminal" evidence="8">
    <location>
        <begin position="275"/>
        <end position="395"/>
    </location>
</feature>
<dbReference type="Proteomes" id="UP001597295">
    <property type="component" value="Unassembled WGS sequence"/>
</dbReference>
<evidence type="ECO:0000256" key="3">
    <source>
        <dbReference type="ARBA" id="ARBA00022475"/>
    </source>
</evidence>
<evidence type="ECO:0000313" key="10">
    <source>
        <dbReference type="Proteomes" id="UP001597295"/>
    </source>
</evidence>
<protein>
    <submittedName>
        <fullName evidence="9">ABC transporter permease</fullName>
    </submittedName>
</protein>
<organism evidence="9 10">
    <name type="scientific">Lacibacterium aquatile</name>
    <dbReference type="NCBI Taxonomy" id="1168082"/>
    <lineage>
        <taxon>Bacteria</taxon>
        <taxon>Pseudomonadati</taxon>
        <taxon>Pseudomonadota</taxon>
        <taxon>Alphaproteobacteria</taxon>
        <taxon>Rhodospirillales</taxon>
        <taxon>Rhodospirillaceae</taxon>
    </lineage>
</organism>
<name>A0ABW5DVS1_9PROT</name>
<dbReference type="RefSeq" id="WP_379878206.1">
    <property type="nucleotide sequence ID" value="NZ_JBHUIP010000014.1"/>
</dbReference>
<feature type="transmembrane region" description="Helical" evidence="7">
    <location>
        <begin position="271"/>
        <end position="291"/>
    </location>
</feature>
<evidence type="ECO:0000256" key="6">
    <source>
        <dbReference type="ARBA" id="ARBA00023136"/>
    </source>
</evidence>
<keyword evidence="3" id="KW-1003">Cell membrane</keyword>
<evidence type="ECO:0000256" key="4">
    <source>
        <dbReference type="ARBA" id="ARBA00022692"/>
    </source>
</evidence>
<keyword evidence="6 7" id="KW-0472">Membrane</keyword>
<reference evidence="10" key="1">
    <citation type="journal article" date="2019" name="Int. J. Syst. Evol. Microbiol.">
        <title>The Global Catalogue of Microorganisms (GCM) 10K type strain sequencing project: providing services to taxonomists for standard genome sequencing and annotation.</title>
        <authorList>
            <consortium name="The Broad Institute Genomics Platform"/>
            <consortium name="The Broad Institute Genome Sequencing Center for Infectious Disease"/>
            <person name="Wu L."/>
            <person name="Ma J."/>
        </authorList>
    </citation>
    <scope>NUCLEOTIDE SEQUENCE [LARGE SCALE GENOMIC DNA]</scope>
    <source>
        <strain evidence="10">CGMCC 1.19062</strain>
    </source>
</reference>
<evidence type="ECO:0000256" key="5">
    <source>
        <dbReference type="ARBA" id="ARBA00022989"/>
    </source>
</evidence>
<keyword evidence="4 7" id="KW-0812">Transmembrane</keyword>
<dbReference type="InterPro" id="IPR003838">
    <property type="entry name" value="ABC3_permease_C"/>
</dbReference>
<accession>A0ABW5DVS1</accession>
<dbReference type="Pfam" id="PF02687">
    <property type="entry name" value="FtsX"/>
    <property type="match status" value="1"/>
</dbReference>
<keyword evidence="10" id="KW-1185">Reference proteome</keyword>
<proteinExistence type="inferred from homology"/>
<feature type="transmembrane region" description="Helical" evidence="7">
    <location>
        <begin position="324"/>
        <end position="347"/>
    </location>
</feature>
<sequence>MRRLAQLFRLTLADVRHDRIAVSCQALALAAVLVPLMVLLGLRSGVIGTLIERMDSDPAMRLILPEVTGNSRFDDAWFTTWRARPDVAFALPNTRAIAGQVDLVSASGESLRVSLNPTAPGDPLGGGEAVSGADTIALTAETARRLAVKAGDRLTLAIERTRSGRIEPASRAVSVAAVLPVEKAAGTGAYVSLPLLLDIQAYRDGFEVAGLGSGGNGPAPETKAFPLFRLYAKSIRDVAPLAAVLRAEGIQVATRESEIAGTLQLDANLRAVLAIILVAASLGIAVSLLAGQLAALQKKRRDLAILSLIGYGPGWLAALPVGQVFAVCLIGGGLAVVLFSVTAYAINSFFATSLGAGESACRLTPAEIAGIMGATLIVALPAGLAAGWRAARIDPAEEIRDV</sequence>
<dbReference type="InterPro" id="IPR051447">
    <property type="entry name" value="Lipoprotein-release_system"/>
</dbReference>
<comment type="similarity">
    <text evidence="2">Belongs to the ABC-4 integral membrane protein family. LolC/E subfamily.</text>
</comment>
<evidence type="ECO:0000259" key="8">
    <source>
        <dbReference type="Pfam" id="PF02687"/>
    </source>
</evidence>
<evidence type="ECO:0000256" key="2">
    <source>
        <dbReference type="ARBA" id="ARBA00005236"/>
    </source>
</evidence>